<comment type="caution">
    <text evidence="1">The sequence shown here is derived from an EMBL/GenBank/DDBJ whole genome shotgun (WGS) entry which is preliminary data.</text>
</comment>
<dbReference type="OrthoDB" id="882485at2"/>
<dbReference type="EMBL" id="MTSE01000047">
    <property type="protein sequence ID" value="OUJ68624.1"/>
    <property type="molecule type" value="Genomic_DNA"/>
</dbReference>
<accession>A0A243W5T7</accession>
<gene>
    <name evidence="1" type="ORF">BXP70_27730</name>
</gene>
<dbReference type="Proteomes" id="UP000194873">
    <property type="component" value="Unassembled WGS sequence"/>
</dbReference>
<dbReference type="RefSeq" id="WP_086597363.1">
    <property type="nucleotide sequence ID" value="NZ_MTSE01000047.1"/>
</dbReference>
<reference evidence="1 2" key="1">
    <citation type="submission" date="2017-01" db="EMBL/GenBank/DDBJ databases">
        <title>A new Hymenobacter.</title>
        <authorList>
            <person name="Liang Y."/>
            <person name="Feng F."/>
        </authorList>
    </citation>
    <scope>NUCLEOTIDE SEQUENCE [LARGE SCALE GENOMIC DNA]</scope>
    <source>
        <strain evidence="1">MIMBbqt21</strain>
    </source>
</reference>
<evidence type="ECO:0008006" key="3">
    <source>
        <dbReference type="Google" id="ProtNLM"/>
    </source>
</evidence>
<proteinExistence type="predicted"/>
<organism evidence="1 2">
    <name type="scientific">Hymenobacter crusticola</name>
    <dbReference type="NCBI Taxonomy" id="1770526"/>
    <lineage>
        <taxon>Bacteria</taxon>
        <taxon>Pseudomonadati</taxon>
        <taxon>Bacteroidota</taxon>
        <taxon>Cytophagia</taxon>
        <taxon>Cytophagales</taxon>
        <taxon>Hymenobacteraceae</taxon>
        <taxon>Hymenobacter</taxon>
    </lineage>
</organism>
<protein>
    <recommendedName>
        <fullName evidence="3">STAS/SEC14 domain-containing protein</fullName>
    </recommendedName>
</protein>
<name>A0A243W5T7_9BACT</name>
<dbReference type="AlphaFoldDB" id="A0A243W5T7"/>
<keyword evidence="2" id="KW-1185">Reference proteome</keyword>
<sequence>MVINFLEDADGSRCTLSFEEADGWLRATWRGHVDAAEAMRGAENYLAQSGPFHCPYLLNDNLALQGSWFDSIEWLERAWLPQALQRGLRYVAHVVQADTRTDILTLSFPAPLVGVLELQLFHHMVEAEEWLRTCQQLA</sequence>
<evidence type="ECO:0000313" key="2">
    <source>
        <dbReference type="Proteomes" id="UP000194873"/>
    </source>
</evidence>
<evidence type="ECO:0000313" key="1">
    <source>
        <dbReference type="EMBL" id="OUJ68624.1"/>
    </source>
</evidence>